<evidence type="ECO:0000256" key="7">
    <source>
        <dbReference type="RuleBase" id="RU003345"/>
    </source>
</evidence>
<evidence type="ECO:0000256" key="4">
    <source>
        <dbReference type="PIRNR" id="PIRNR036492"/>
    </source>
</evidence>
<comment type="similarity">
    <text evidence="1 4 7">Belongs to the aldehyde dehydrogenase family.</text>
</comment>
<evidence type="ECO:0000259" key="8">
    <source>
        <dbReference type="Pfam" id="PF00171"/>
    </source>
</evidence>
<dbReference type="InterPro" id="IPR016161">
    <property type="entry name" value="Ald_DH/histidinol_DH"/>
</dbReference>
<evidence type="ECO:0000256" key="1">
    <source>
        <dbReference type="ARBA" id="ARBA00009986"/>
    </source>
</evidence>
<name>A0AA43ZTJ3_9LACT</name>
<dbReference type="InterPro" id="IPR029510">
    <property type="entry name" value="Ald_DH_CS_GLU"/>
</dbReference>
<dbReference type="Gene3D" id="3.40.309.10">
    <property type="entry name" value="Aldehyde Dehydrogenase, Chain A, domain 2"/>
    <property type="match status" value="1"/>
</dbReference>
<comment type="caution">
    <text evidence="9">The sequence shown here is derived from an EMBL/GenBank/DDBJ whole genome shotgun (WGS) entry which is preliminary data.</text>
</comment>
<dbReference type="Pfam" id="PF00171">
    <property type="entry name" value="Aldedh"/>
    <property type="match status" value="1"/>
</dbReference>
<evidence type="ECO:0000313" key="9">
    <source>
        <dbReference type="EMBL" id="MDO5457953.1"/>
    </source>
</evidence>
<feature type="domain" description="Aldehyde dehydrogenase" evidence="8">
    <location>
        <begin position="11"/>
        <end position="428"/>
    </location>
</feature>
<accession>A0AA43ZTJ3</accession>
<dbReference type="AlphaFoldDB" id="A0AA43ZTJ3"/>
<evidence type="ECO:0000313" key="10">
    <source>
        <dbReference type="Proteomes" id="UP001171751"/>
    </source>
</evidence>
<dbReference type="EMBL" id="JAUNQW010000040">
    <property type="protein sequence ID" value="MDO5457953.1"/>
    <property type="molecule type" value="Genomic_DNA"/>
</dbReference>
<evidence type="ECO:0000256" key="5">
    <source>
        <dbReference type="PIRSR" id="PIRSR036492-1"/>
    </source>
</evidence>
<keyword evidence="10" id="KW-1185">Reference proteome</keyword>
<keyword evidence="3" id="KW-0520">NAD</keyword>
<dbReference type="PIRSF" id="PIRSF036492">
    <property type="entry name" value="ALDH"/>
    <property type="match status" value="1"/>
</dbReference>
<organism evidence="9 10">
    <name type="scientific">Atopococcus tabaci</name>
    <dbReference type="NCBI Taxonomy" id="269774"/>
    <lineage>
        <taxon>Bacteria</taxon>
        <taxon>Bacillati</taxon>
        <taxon>Bacillota</taxon>
        <taxon>Bacilli</taxon>
        <taxon>Lactobacillales</taxon>
        <taxon>Carnobacteriaceae</taxon>
        <taxon>Atopococcus</taxon>
    </lineage>
</organism>
<dbReference type="Proteomes" id="UP001171751">
    <property type="component" value="Unassembled WGS sequence"/>
</dbReference>
<evidence type="ECO:0000256" key="6">
    <source>
        <dbReference type="PROSITE-ProRule" id="PRU10007"/>
    </source>
</evidence>
<dbReference type="InterPro" id="IPR012394">
    <property type="entry name" value="Aldehyde_DH_NAD(P)"/>
</dbReference>
<dbReference type="CDD" id="cd07136">
    <property type="entry name" value="ALDH_YwdH-P39616"/>
    <property type="match status" value="1"/>
</dbReference>
<dbReference type="InterPro" id="IPR016162">
    <property type="entry name" value="Ald_DH_N"/>
</dbReference>
<dbReference type="GO" id="GO:0004029">
    <property type="term" value="F:aldehyde dehydrogenase (NAD+) activity"/>
    <property type="evidence" value="ECO:0007669"/>
    <property type="project" value="TreeGrafter"/>
</dbReference>
<dbReference type="FunFam" id="3.40.605.10:FF:000004">
    <property type="entry name" value="Aldehyde dehydrogenase"/>
    <property type="match status" value="1"/>
</dbReference>
<dbReference type="FunFam" id="3.40.309.10:FF:000003">
    <property type="entry name" value="Aldehyde dehydrogenase"/>
    <property type="match status" value="1"/>
</dbReference>
<dbReference type="PROSITE" id="PS00687">
    <property type="entry name" value="ALDEHYDE_DEHYDR_GLU"/>
    <property type="match status" value="1"/>
</dbReference>
<dbReference type="GO" id="GO:0006081">
    <property type="term" value="P:aldehyde metabolic process"/>
    <property type="evidence" value="ECO:0007669"/>
    <property type="project" value="InterPro"/>
</dbReference>
<evidence type="ECO:0000256" key="3">
    <source>
        <dbReference type="ARBA" id="ARBA00023027"/>
    </source>
</evidence>
<dbReference type="SUPFAM" id="SSF53720">
    <property type="entry name" value="ALDH-like"/>
    <property type="match status" value="1"/>
</dbReference>
<evidence type="ECO:0000256" key="2">
    <source>
        <dbReference type="ARBA" id="ARBA00023002"/>
    </source>
</evidence>
<dbReference type="PANTHER" id="PTHR43570:SF16">
    <property type="entry name" value="ALDEHYDE DEHYDROGENASE TYPE III, ISOFORM Q"/>
    <property type="match status" value="1"/>
</dbReference>
<reference evidence="9" key="1">
    <citation type="submission" date="2023-07" db="EMBL/GenBank/DDBJ databases">
        <title>Between Cages and Wild: Unraveling the Impact of Captivity on Animal Microbiomes and Antimicrobial Resistance.</title>
        <authorList>
            <person name="Schmartz G.P."/>
            <person name="Rehner J."/>
            <person name="Schuff M.J."/>
            <person name="Becker S.L."/>
            <person name="Kravczyk M."/>
            <person name="Gurevich A."/>
            <person name="Francke R."/>
            <person name="Mueller R."/>
            <person name="Keller V."/>
            <person name="Keller A."/>
        </authorList>
    </citation>
    <scope>NUCLEOTIDE SEQUENCE</scope>
    <source>
        <strain evidence="9">S39M_St_73</strain>
    </source>
</reference>
<sequence>MNKQRNIYSKQAQEDFFSTGNTLSYDFRKAMLLRFKEMLNINKDRIAAAVEADFGKAYFEAYATEILMIYDELNYMLKNLKSLMKPKRVRTSLVHFYSKSQVISEPFGNVLIVSPWNYPFTLSLTPMIGAMAAGNTVVLKPSEITPNSSALMKEMIAENFPPEYITVVEGEAETTQNLIKDNFDYLFFTGSGRVGREVMKTASETLTPVTLELGGKSPAIVTEESDLVKAAVRIAWGKTVNAGQTCIAPDYVLVHESVKNQLVLLLQQAFEKLHGLDVFSNDDFPSIINKEHFERIQRLYEEETVLYGGQADAATRKIAPTIVDEPTLDSEIMQEEIFGPVLPVLSYQSLDEVVEVIREREKPLALYLFTENETVKKYFSIHLSFGGGAINDTLIHFANNNMPFGGVGGSGMGSYHGKYSFETFSHQKGLTEKTTLFDIPFRYPPYTNLKEKVIQFIAR</sequence>
<dbReference type="InterPro" id="IPR016163">
    <property type="entry name" value="Ald_DH_C"/>
</dbReference>
<feature type="active site" evidence="5 6">
    <location>
        <position position="212"/>
    </location>
</feature>
<keyword evidence="2 4" id="KW-0560">Oxidoreductase</keyword>
<dbReference type="InterPro" id="IPR015590">
    <property type="entry name" value="Aldehyde_DH_dom"/>
</dbReference>
<gene>
    <name evidence="9" type="ORF">Q4F26_06345</name>
</gene>
<proteinExistence type="inferred from homology"/>
<dbReference type="PANTHER" id="PTHR43570">
    <property type="entry name" value="ALDEHYDE DEHYDROGENASE"/>
    <property type="match status" value="1"/>
</dbReference>
<protein>
    <recommendedName>
        <fullName evidence="4">Aldehyde dehydrogenase</fullName>
    </recommendedName>
</protein>
<feature type="active site" evidence="5">
    <location>
        <position position="246"/>
    </location>
</feature>
<dbReference type="Gene3D" id="3.40.605.10">
    <property type="entry name" value="Aldehyde Dehydrogenase, Chain A, domain 1"/>
    <property type="match status" value="1"/>
</dbReference>
<dbReference type="GO" id="GO:0005737">
    <property type="term" value="C:cytoplasm"/>
    <property type="evidence" value="ECO:0007669"/>
    <property type="project" value="TreeGrafter"/>
</dbReference>